<proteinExistence type="inferred from homology"/>
<evidence type="ECO:0000256" key="1">
    <source>
        <dbReference type="ARBA" id="ARBA00004141"/>
    </source>
</evidence>
<feature type="transmembrane region" description="Helical" evidence="12">
    <location>
        <begin position="20"/>
        <end position="42"/>
    </location>
</feature>
<evidence type="ECO:0000256" key="7">
    <source>
        <dbReference type="ARBA" id="ARBA00023002"/>
    </source>
</evidence>
<keyword evidence="4 11" id="KW-0812">Transmembrane</keyword>
<sequence>MNEEEQKNHHSKMKLETNWTSVLFLLYFHMCAMFGLFLVITAASIKTTIFCFVLVMFGVLGVTTGCHRLWAHKTYSAVWPLRLFLICCHTLVCQGPVYDWVLDHRIHHKFHGTDKDFYNFKRGFSFSQIGCRCVNGNVDYKQLAKEVDMSDIEEDKLVMFQKSFYWVIMPVVSILLPINFPVAYWDESILASVFIVGFLRVTILLQCAWLINSATIVWGLDPLVKKSADTNLVFLVTKSLWPQYHYLLPWDYKSGEFGTYGTGCSTAFIRIWAATGLATELRTIDTDGVKAALAQAVAFGKPVVQCLNEAKTTCTMDDVLDHTKHR</sequence>
<dbReference type="AlphaFoldDB" id="A0A482WNA6"/>
<keyword evidence="5" id="KW-0276">Fatty acid metabolism</keyword>
<comment type="similarity">
    <text evidence="2 11">Belongs to the fatty acid desaturase type 1 family.</text>
</comment>
<dbReference type="GO" id="GO:0004768">
    <property type="term" value="F:stearoyl-CoA 9-desaturase activity"/>
    <property type="evidence" value="ECO:0007669"/>
    <property type="project" value="TreeGrafter"/>
</dbReference>
<evidence type="ECO:0000256" key="10">
    <source>
        <dbReference type="ARBA" id="ARBA00023160"/>
    </source>
</evidence>
<gene>
    <name evidence="13" type="ORF">LSTR_LSTR010065</name>
</gene>
<dbReference type="PANTHER" id="PTHR11351:SF26">
    <property type="entry name" value="FATTY ACID DESATURASE DOMAIN-CONTAINING PROTEIN"/>
    <property type="match status" value="1"/>
</dbReference>
<evidence type="ECO:0008006" key="15">
    <source>
        <dbReference type="Google" id="ProtNLM"/>
    </source>
</evidence>
<dbReference type="InterPro" id="IPR015876">
    <property type="entry name" value="Acyl-CoA_DS"/>
</dbReference>
<name>A0A482WNA6_LAOST</name>
<evidence type="ECO:0000313" key="13">
    <source>
        <dbReference type="EMBL" id="RZF34973.1"/>
    </source>
</evidence>
<dbReference type="OrthoDB" id="10260134at2759"/>
<keyword evidence="8" id="KW-0443">Lipid metabolism</keyword>
<dbReference type="FunCoup" id="A0A482WNA6">
    <property type="interactions" value="40"/>
</dbReference>
<organism evidence="13 14">
    <name type="scientific">Laodelphax striatellus</name>
    <name type="common">Small brown planthopper</name>
    <name type="synonym">Delphax striatella</name>
    <dbReference type="NCBI Taxonomy" id="195883"/>
    <lineage>
        <taxon>Eukaryota</taxon>
        <taxon>Metazoa</taxon>
        <taxon>Ecdysozoa</taxon>
        <taxon>Arthropoda</taxon>
        <taxon>Hexapoda</taxon>
        <taxon>Insecta</taxon>
        <taxon>Pterygota</taxon>
        <taxon>Neoptera</taxon>
        <taxon>Paraneoptera</taxon>
        <taxon>Hemiptera</taxon>
        <taxon>Auchenorrhyncha</taxon>
        <taxon>Fulgoroidea</taxon>
        <taxon>Delphacidae</taxon>
        <taxon>Criomorphinae</taxon>
        <taxon>Laodelphax</taxon>
    </lineage>
</organism>
<dbReference type="EMBL" id="QKKF02029951">
    <property type="protein sequence ID" value="RZF34973.1"/>
    <property type="molecule type" value="Genomic_DNA"/>
</dbReference>
<evidence type="ECO:0000256" key="4">
    <source>
        <dbReference type="ARBA" id="ARBA00022692"/>
    </source>
</evidence>
<keyword evidence="14" id="KW-1185">Reference proteome</keyword>
<evidence type="ECO:0000256" key="5">
    <source>
        <dbReference type="ARBA" id="ARBA00022832"/>
    </source>
</evidence>
<comment type="cofactor">
    <cofactor evidence="11">
        <name>Fe(2+)</name>
        <dbReference type="ChEBI" id="CHEBI:29033"/>
    </cofactor>
</comment>
<comment type="subcellular location">
    <subcellularLocation>
        <location evidence="1">Membrane</location>
        <topology evidence="1">Multi-pass membrane protein</topology>
    </subcellularLocation>
</comment>
<evidence type="ECO:0000256" key="6">
    <source>
        <dbReference type="ARBA" id="ARBA00022989"/>
    </source>
</evidence>
<dbReference type="PANTHER" id="PTHR11351">
    <property type="entry name" value="ACYL-COA DESATURASE"/>
    <property type="match status" value="1"/>
</dbReference>
<comment type="caution">
    <text evidence="13">The sequence shown here is derived from an EMBL/GenBank/DDBJ whole genome shotgun (WGS) entry which is preliminary data.</text>
</comment>
<accession>A0A482WNA6</accession>
<evidence type="ECO:0000256" key="3">
    <source>
        <dbReference type="ARBA" id="ARBA00022516"/>
    </source>
</evidence>
<feature type="transmembrane region" description="Helical" evidence="12">
    <location>
        <begin position="164"/>
        <end position="183"/>
    </location>
</feature>
<keyword evidence="6 12" id="KW-1133">Transmembrane helix</keyword>
<evidence type="ECO:0000256" key="11">
    <source>
        <dbReference type="RuleBase" id="RU000581"/>
    </source>
</evidence>
<reference evidence="13 14" key="1">
    <citation type="journal article" date="2017" name="Gigascience">
        <title>Genome sequence of the small brown planthopper, Laodelphax striatellus.</title>
        <authorList>
            <person name="Zhu J."/>
            <person name="Jiang F."/>
            <person name="Wang X."/>
            <person name="Yang P."/>
            <person name="Bao Y."/>
            <person name="Zhao W."/>
            <person name="Wang W."/>
            <person name="Lu H."/>
            <person name="Wang Q."/>
            <person name="Cui N."/>
            <person name="Li J."/>
            <person name="Chen X."/>
            <person name="Luo L."/>
            <person name="Yu J."/>
            <person name="Kang L."/>
            <person name="Cui F."/>
        </authorList>
    </citation>
    <scope>NUCLEOTIDE SEQUENCE [LARGE SCALE GENOMIC DNA]</scope>
    <source>
        <strain evidence="13">Lst14</strain>
    </source>
</reference>
<evidence type="ECO:0000313" key="14">
    <source>
        <dbReference type="Proteomes" id="UP000291343"/>
    </source>
</evidence>
<keyword evidence="3 11" id="KW-0444">Lipid biosynthesis</keyword>
<keyword evidence="10 11" id="KW-0275">Fatty acid biosynthesis</keyword>
<evidence type="ECO:0000256" key="9">
    <source>
        <dbReference type="ARBA" id="ARBA00023136"/>
    </source>
</evidence>
<evidence type="ECO:0000256" key="2">
    <source>
        <dbReference type="ARBA" id="ARBA00009295"/>
    </source>
</evidence>
<evidence type="ECO:0000256" key="8">
    <source>
        <dbReference type="ARBA" id="ARBA00023098"/>
    </source>
</evidence>
<feature type="transmembrane region" description="Helical" evidence="12">
    <location>
        <begin position="49"/>
        <end position="71"/>
    </location>
</feature>
<dbReference type="GO" id="GO:0005506">
    <property type="term" value="F:iron ion binding"/>
    <property type="evidence" value="ECO:0007669"/>
    <property type="project" value="TreeGrafter"/>
</dbReference>
<dbReference type="GO" id="GO:0006636">
    <property type="term" value="P:unsaturated fatty acid biosynthetic process"/>
    <property type="evidence" value="ECO:0007669"/>
    <property type="project" value="TreeGrafter"/>
</dbReference>
<dbReference type="Proteomes" id="UP000291343">
    <property type="component" value="Unassembled WGS sequence"/>
</dbReference>
<dbReference type="InParanoid" id="A0A482WNA6"/>
<dbReference type="CDD" id="cd03505">
    <property type="entry name" value="Delta9-FADS-like"/>
    <property type="match status" value="1"/>
</dbReference>
<protein>
    <recommendedName>
        <fullName evidence="15">Fatty acid desaturase domain-containing protein</fullName>
    </recommendedName>
</protein>
<evidence type="ECO:0000256" key="12">
    <source>
        <dbReference type="SAM" id="Phobius"/>
    </source>
</evidence>
<dbReference type="PRINTS" id="PR00075">
    <property type="entry name" value="FACDDSATRASE"/>
</dbReference>
<keyword evidence="9 12" id="KW-0472">Membrane</keyword>
<dbReference type="GO" id="GO:0005789">
    <property type="term" value="C:endoplasmic reticulum membrane"/>
    <property type="evidence" value="ECO:0007669"/>
    <property type="project" value="TreeGrafter"/>
</dbReference>
<keyword evidence="7 11" id="KW-0560">Oxidoreductase</keyword>
<dbReference type="STRING" id="195883.A0A482WNA6"/>
<dbReference type="SMR" id="A0A482WNA6"/>
<feature type="transmembrane region" description="Helical" evidence="12">
    <location>
        <begin position="189"/>
        <end position="211"/>
    </location>
</feature>
<comment type="domain">
    <text evidence="11">The histidine box domains are involved in binding the catalytic metal ions.</text>
</comment>